<evidence type="ECO:0000256" key="3">
    <source>
        <dbReference type="ARBA" id="ARBA00022737"/>
    </source>
</evidence>
<dbReference type="PANTHER" id="PTHR19338">
    <property type="entry name" value="TRANSLOCASE OF INNER MITOCHONDRIAL MEMBRANE 13 HOMOLOG"/>
    <property type="match status" value="1"/>
</dbReference>
<dbReference type="EMBL" id="FJ666043">
    <property type="protein sequence ID" value="ACX54446.1"/>
    <property type="molecule type" value="mRNA"/>
</dbReference>
<name>D2SSP6_9ARAE</name>
<keyword evidence="5" id="KW-0611">Plant defense</keyword>
<reference evidence="7" key="1">
    <citation type="submission" date="2009-01" db="EMBL/GenBank/DDBJ databases">
        <authorList>
            <person name="Hung C.-Y."/>
            <person name="Xie J."/>
        </authorList>
    </citation>
    <scope>NUCLEOTIDE SEQUENCE</scope>
</reference>
<accession>D2SSP6</accession>
<dbReference type="PANTHER" id="PTHR19338:SF66">
    <property type="entry name" value="NB-ARC DOMAIN-CONTAINING PROTEIN"/>
    <property type="match status" value="1"/>
</dbReference>
<evidence type="ECO:0000256" key="1">
    <source>
        <dbReference type="ARBA" id="ARBA00008894"/>
    </source>
</evidence>
<dbReference type="InterPro" id="IPR038005">
    <property type="entry name" value="RX-like_CC"/>
</dbReference>
<dbReference type="InterPro" id="IPR041118">
    <property type="entry name" value="Rx_N"/>
</dbReference>
<evidence type="ECO:0000259" key="6">
    <source>
        <dbReference type="Pfam" id="PF18052"/>
    </source>
</evidence>
<dbReference type="AlphaFoldDB" id="D2SSP6"/>
<dbReference type="Gene3D" id="1.20.5.4130">
    <property type="match status" value="1"/>
</dbReference>
<dbReference type="GO" id="GO:0006952">
    <property type="term" value="P:defense response"/>
    <property type="evidence" value="ECO:0007669"/>
    <property type="project" value="UniProtKB-KW"/>
</dbReference>
<protein>
    <recommendedName>
        <fullName evidence="6">Disease resistance N-terminal domain-containing protein</fullName>
    </recommendedName>
</protein>
<dbReference type="GO" id="GO:0000166">
    <property type="term" value="F:nucleotide binding"/>
    <property type="evidence" value="ECO:0007669"/>
    <property type="project" value="UniProtKB-KW"/>
</dbReference>
<feature type="non-terminal residue" evidence="7">
    <location>
        <position position="94"/>
    </location>
</feature>
<feature type="domain" description="Disease resistance N-terminal" evidence="6">
    <location>
        <begin position="5"/>
        <end position="88"/>
    </location>
</feature>
<comment type="similarity">
    <text evidence="1">Belongs to the disease resistance NB-LRR family.</text>
</comment>
<keyword evidence="3" id="KW-0677">Repeat</keyword>
<evidence type="ECO:0000256" key="2">
    <source>
        <dbReference type="ARBA" id="ARBA00022614"/>
    </source>
</evidence>
<evidence type="ECO:0000313" key="7">
    <source>
        <dbReference type="EMBL" id="ACX54446.1"/>
    </source>
</evidence>
<keyword evidence="4" id="KW-0547">Nucleotide-binding</keyword>
<reference evidence="7" key="2">
    <citation type="journal article" date="2010" name="J. Exp. Bot.">
        <title>Identification of a Mg-protoporphyrin IX monomethyl ester cyclase homologue, EaZIP, differentially expressed in variegated Epipremnum aureum 'Golden Pothos' is achieved through a unique method of comparative study using tissue regenerated plants.</title>
        <authorList>
            <person name="Hung C.Y."/>
            <person name="Sun Y.H."/>
            <person name="Chen J."/>
            <person name="Darlington D.E."/>
            <person name="Williams A.L."/>
            <person name="Burkey K.O."/>
            <person name="Xie J."/>
        </authorList>
    </citation>
    <scope>NUCLEOTIDE SEQUENCE</scope>
</reference>
<organism evidence="7">
    <name type="scientific">Epipremnum aureum</name>
    <dbReference type="NCBI Taxonomy" id="78380"/>
    <lineage>
        <taxon>Eukaryota</taxon>
        <taxon>Viridiplantae</taxon>
        <taxon>Streptophyta</taxon>
        <taxon>Embryophyta</taxon>
        <taxon>Tracheophyta</taxon>
        <taxon>Spermatophyta</taxon>
        <taxon>Magnoliopsida</taxon>
        <taxon>Liliopsida</taxon>
        <taxon>Araceae</taxon>
        <taxon>Pothoideae</taxon>
        <taxon>Monstereae</taxon>
        <taxon>Epipremnum</taxon>
    </lineage>
</organism>
<proteinExistence type="evidence at transcript level"/>
<evidence type="ECO:0000256" key="5">
    <source>
        <dbReference type="ARBA" id="ARBA00022821"/>
    </source>
</evidence>
<sequence length="94" mass="11203">MAESAISFVAEKLYNLLIEEATFLYKVSNQVQWMQEQMLQMQAVLRDANAKRQGRGMVRWLTQVREITFDVEDVVDTYILNMHRHQKRRLLARC</sequence>
<dbReference type="CDD" id="cd14798">
    <property type="entry name" value="RX-CC_like"/>
    <property type="match status" value="1"/>
</dbReference>
<evidence type="ECO:0000256" key="4">
    <source>
        <dbReference type="ARBA" id="ARBA00022741"/>
    </source>
</evidence>
<keyword evidence="2" id="KW-0433">Leucine-rich repeat</keyword>
<dbReference type="Pfam" id="PF18052">
    <property type="entry name" value="Rx_N"/>
    <property type="match status" value="1"/>
</dbReference>